<dbReference type="Gene3D" id="3.40.50.300">
    <property type="entry name" value="P-loop containing nucleotide triphosphate hydrolases"/>
    <property type="match status" value="1"/>
</dbReference>
<dbReference type="InterPro" id="IPR056884">
    <property type="entry name" value="NPHP3-like_N"/>
</dbReference>
<evidence type="ECO:0000259" key="4">
    <source>
        <dbReference type="Pfam" id="PF25053"/>
    </source>
</evidence>
<organism evidence="5 6">
    <name type="scientific">Fusarium phyllophilum</name>
    <dbReference type="NCBI Taxonomy" id="47803"/>
    <lineage>
        <taxon>Eukaryota</taxon>
        <taxon>Fungi</taxon>
        <taxon>Dikarya</taxon>
        <taxon>Ascomycota</taxon>
        <taxon>Pezizomycotina</taxon>
        <taxon>Sordariomycetes</taxon>
        <taxon>Hypocreomycetidae</taxon>
        <taxon>Hypocreales</taxon>
        <taxon>Nectriaceae</taxon>
        <taxon>Fusarium</taxon>
        <taxon>Fusarium fujikuroi species complex</taxon>
    </lineage>
</organism>
<dbReference type="PANTHER" id="PTHR10039:SF5">
    <property type="entry name" value="NACHT DOMAIN-CONTAINING PROTEIN"/>
    <property type="match status" value="1"/>
</dbReference>
<keyword evidence="1" id="KW-0677">Repeat</keyword>
<evidence type="ECO:0000259" key="3">
    <source>
        <dbReference type="Pfam" id="PF24883"/>
    </source>
</evidence>
<feature type="chain" id="PRO_5034242759" evidence="2">
    <location>
        <begin position="29"/>
        <end position="1024"/>
    </location>
</feature>
<keyword evidence="6" id="KW-1185">Reference proteome</keyword>
<dbReference type="Pfam" id="PF24883">
    <property type="entry name" value="NPHP3_N"/>
    <property type="match status" value="1"/>
</dbReference>
<evidence type="ECO:0000256" key="2">
    <source>
        <dbReference type="SAM" id="SignalP"/>
    </source>
</evidence>
<keyword evidence="2" id="KW-0732">Signal</keyword>
<evidence type="ECO:0000313" key="5">
    <source>
        <dbReference type="EMBL" id="KAF5559133.1"/>
    </source>
</evidence>
<dbReference type="EMBL" id="JAAOAQ010000262">
    <property type="protein sequence ID" value="KAF5559133.1"/>
    <property type="molecule type" value="Genomic_DNA"/>
</dbReference>
<dbReference type="InterPro" id="IPR027417">
    <property type="entry name" value="P-loop_NTPase"/>
</dbReference>
<gene>
    <name evidence="5" type="ORF">FPHYL_7171</name>
</gene>
<dbReference type="PANTHER" id="PTHR10039">
    <property type="entry name" value="AMELOGENIN"/>
    <property type="match status" value="1"/>
</dbReference>
<dbReference type="Proteomes" id="UP000582016">
    <property type="component" value="Unassembled WGS sequence"/>
</dbReference>
<protein>
    <submittedName>
        <fullName evidence="5">Nacht nucleoside triphosphatase</fullName>
    </submittedName>
</protein>
<dbReference type="SUPFAM" id="SSF52540">
    <property type="entry name" value="P-loop containing nucleoside triphosphate hydrolases"/>
    <property type="match status" value="1"/>
</dbReference>
<dbReference type="AlphaFoldDB" id="A0A8H5NBU9"/>
<name>A0A8H5NBU9_9HYPO</name>
<evidence type="ECO:0000256" key="1">
    <source>
        <dbReference type="ARBA" id="ARBA00022737"/>
    </source>
</evidence>
<accession>A0A8H5NBU9</accession>
<feature type="domain" description="DUF7791" evidence="4">
    <location>
        <begin position="586"/>
        <end position="713"/>
    </location>
</feature>
<sequence length="1024" mass="116221">MDPISALGIANATAQFITFALGLLSTTADIYNSVGDASTYVSNLDTVYSHLKLLCRNLNQASQKVSRDQPAAGVTDPGAFKSFPHGVPTDVLEGINEIELRMGNVLPALHDVYSTLQQVIKNCDQDSTTILSLISKLKLENGSGSLTKSLLLAIKLIWKKDEIQRLDERLKRSQTILIATMVRISNIYQIQHSRELTELRRESQALGARYSQQLSDMQSSLKNIEQGIKPHPCDEVLVDRMADLELTMRQCSLSEARLRKELNIIRSLSFKAIHYRHDAICDAHHETFGWAFRAPTDEQTNLSTEQRESQRKLLNWLEHGSGVFWVSGKPGSGKSTFMKFITDHHRTMEALSRWANPGRAIISSCYFWNSGTEMQKSLVGLLQTLLCDVFRSCPQLIESVCPSRWSGHVPVGEKWMESELRDAISRISGQKDATFRFCFFIDGLDEYESVNSDHNDFCEYLMTISSRCIKICLSSRPWNEFNDAFGQHPASTIFIHELTWDDILVYSQDRLQKHPRWKLLESQTNKARTPAKTVAIRAQGVFLWVFLVTRLLREGLSNDDSFADLEKRLLSIPTELETFFRQILYSVPSFYHEKMAGTLRIALYAREPLDSMIYSFVSDEYEDPNYFRHFFFPESDWNPDEIQNHLVARHNQIARRLKGWCRGLLDEQMGKVHFLHRTVGEFLRTRGMSDFVESKLPPHFNSGLSILKAYLAWLNLSNLEGGNFMLFEDGVIKKLALCKTPLYLGLQSALKYALYLELEDSVSKPFLDSLIDEMDLRLARMARAIKPRLVKNVLETSEHVPGLVRIIALDLPLMGYLSRKLSQEPSFLSVFGQSPISTVLWTPALSHITWPTESREKLKYVFKSGSNPNELTVGSIHMTTVWERFLSEILPKAFPTGWRRAGPKFQDAIEHGLVQVFLDFGANPQSKIWVDSVNAVSALVLFVAAGFDLEWNEQAEEMYFQALDCFIQGGATLDTSESSRDEPQASGLDQTLLQVSMIDFAEFNSFAGTTPTGSAPRHCELIFD</sequence>
<proteinExistence type="predicted"/>
<reference evidence="5 6" key="1">
    <citation type="submission" date="2020-05" db="EMBL/GenBank/DDBJ databases">
        <title>Identification and distribution of gene clusters putatively required for synthesis of sphingolipid metabolism inhibitors in phylogenetically diverse species of the filamentous fungus Fusarium.</title>
        <authorList>
            <person name="Kim H.-S."/>
            <person name="Busman M."/>
            <person name="Brown D.W."/>
            <person name="Divon H."/>
            <person name="Uhlig S."/>
            <person name="Proctor R.H."/>
        </authorList>
    </citation>
    <scope>NUCLEOTIDE SEQUENCE [LARGE SCALE GENOMIC DNA]</scope>
    <source>
        <strain evidence="5 6">NRRL 13617</strain>
    </source>
</reference>
<comment type="caution">
    <text evidence="5">The sequence shown here is derived from an EMBL/GenBank/DDBJ whole genome shotgun (WGS) entry which is preliminary data.</text>
</comment>
<feature type="domain" description="Nephrocystin 3-like N-terminal" evidence="3">
    <location>
        <begin position="311"/>
        <end position="476"/>
    </location>
</feature>
<dbReference type="Pfam" id="PF25053">
    <property type="entry name" value="DUF7791"/>
    <property type="match status" value="1"/>
</dbReference>
<dbReference type="InterPro" id="IPR056693">
    <property type="entry name" value="DUF7791"/>
</dbReference>
<feature type="signal peptide" evidence="2">
    <location>
        <begin position="1"/>
        <end position="28"/>
    </location>
</feature>
<dbReference type="OrthoDB" id="443402at2759"/>
<evidence type="ECO:0000313" key="6">
    <source>
        <dbReference type="Proteomes" id="UP000582016"/>
    </source>
</evidence>